<reference evidence="3" key="1">
    <citation type="submission" date="2025-08" db="UniProtKB">
        <authorList>
            <consortium name="RefSeq"/>
        </authorList>
    </citation>
    <scope>IDENTIFICATION</scope>
    <source>
        <tissue evidence="3">Whole organism</tissue>
    </source>
</reference>
<keyword evidence="2" id="KW-1185">Reference proteome</keyword>
<sequence>MTDSKLRHFHESEFASGNNSTLSPSQDGDSPECKVVHRKRKHVPIANGEMLGKTKKRPKIIPELIEPSSSKSTIVVVLPTSTTEQQGSRVIHIRPADDSSKGMLTSLEQLSSVLEALPFSTMHVQDIQVNHQKELIAVQLLGVNEEDIASLLQLTQLGPWSVIVNVSSKPTIKPVIEKIRQKRQENISVKTAPAILKCNSLGNLHEINENVRSNIIKGNYSGIDISGRGSNFFVVGMFGPFEVIKSAKVRISSKFCSLEDYFYKPKFKSTEAEWERAKSWTNFQECLYNNKEFTPEDLENELNEKINKIAKHFMDFKLGTLDEKSMKEKKMNKVDYAMPYLPTYKDVEFLGKLFMGKESDADKDAVVEPLWKRKHDPNSKYNKGLFSEKESQVVNENWNQFQKVS</sequence>
<name>A0A979FTL5_HYAAZ</name>
<proteinExistence type="predicted"/>
<feature type="compositionally biased region" description="Polar residues" evidence="1">
    <location>
        <begin position="15"/>
        <end position="28"/>
    </location>
</feature>
<evidence type="ECO:0000313" key="3">
    <source>
        <dbReference type="RefSeq" id="XP_047740530.1"/>
    </source>
</evidence>
<dbReference type="AlphaFoldDB" id="A0A979FTL5"/>
<dbReference type="KEGG" id="hazt:125179185"/>
<feature type="region of interest" description="Disordered" evidence="1">
    <location>
        <begin position="1"/>
        <end position="32"/>
    </location>
</feature>
<dbReference type="Proteomes" id="UP000694843">
    <property type="component" value="Unplaced"/>
</dbReference>
<organism evidence="2 3">
    <name type="scientific">Hyalella azteca</name>
    <name type="common">Amphipod</name>
    <dbReference type="NCBI Taxonomy" id="294128"/>
    <lineage>
        <taxon>Eukaryota</taxon>
        <taxon>Metazoa</taxon>
        <taxon>Ecdysozoa</taxon>
        <taxon>Arthropoda</taxon>
        <taxon>Crustacea</taxon>
        <taxon>Multicrustacea</taxon>
        <taxon>Malacostraca</taxon>
        <taxon>Eumalacostraca</taxon>
        <taxon>Peracarida</taxon>
        <taxon>Amphipoda</taxon>
        <taxon>Senticaudata</taxon>
        <taxon>Talitrida</taxon>
        <taxon>Talitroidea</taxon>
        <taxon>Hyalellidae</taxon>
        <taxon>Hyalella</taxon>
    </lineage>
</organism>
<feature type="compositionally biased region" description="Basic and acidic residues" evidence="1">
    <location>
        <begin position="1"/>
        <end position="13"/>
    </location>
</feature>
<protein>
    <submittedName>
        <fullName evidence="3">Uncharacterized protein LOC125179185</fullName>
    </submittedName>
</protein>
<dbReference type="GeneID" id="125179185"/>
<evidence type="ECO:0000256" key="1">
    <source>
        <dbReference type="SAM" id="MobiDB-lite"/>
    </source>
</evidence>
<gene>
    <name evidence="3" type="primary">LOC125179185</name>
</gene>
<dbReference type="RefSeq" id="XP_047740530.1">
    <property type="nucleotide sequence ID" value="XM_047884574.1"/>
</dbReference>
<accession>A0A979FTL5</accession>
<evidence type="ECO:0000313" key="2">
    <source>
        <dbReference type="Proteomes" id="UP000694843"/>
    </source>
</evidence>